<dbReference type="InterPro" id="IPR009061">
    <property type="entry name" value="DNA-bd_dom_put_sf"/>
</dbReference>
<dbReference type="AlphaFoldDB" id="A0AAJ6ALR0"/>
<dbReference type="Proteomes" id="UP001224674">
    <property type="component" value="Chromosome"/>
</dbReference>
<dbReference type="InterPro" id="IPR041657">
    <property type="entry name" value="HTH_17"/>
</dbReference>
<sequence>MSRKPFYTVQEVAEIFNISEDTVYRHINNRTWPAHKIGHQWRISPQQLEQITTTPPQRKTRTDRTRQALADLTGRNIA</sequence>
<organism evidence="2 3">
    <name type="scientific">Auritidibacter ignavus</name>
    <dbReference type="NCBI Taxonomy" id="678932"/>
    <lineage>
        <taxon>Bacteria</taxon>
        <taxon>Bacillati</taxon>
        <taxon>Actinomycetota</taxon>
        <taxon>Actinomycetes</taxon>
        <taxon>Micrococcales</taxon>
        <taxon>Micrococcaceae</taxon>
        <taxon>Auritidibacter</taxon>
    </lineage>
</organism>
<dbReference type="EMBL" id="CP122566">
    <property type="protein sequence ID" value="WGH92124.1"/>
    <property type="molecule type" value="Genomic_DNA"/>
</dbReference>
<evidence type="ECO:0000259" key="1">
    <source>
        <dbReference type="Pfam" id="PF12728"/>
    </source>
</evidence>
<protein>
    <submittedName>
        <fullName evidence="2">Helix-turn-helix domain-containing protein</fullName>
    </submittedName>
</protein>
<dbReference type="Gene3D" id="1.10.10.60">
    <property type="entry name" value="Homeodomain-like"/>
    <property type="match status" value="1"/>
</dbReference>
<reference evidence="2 3" key="1">
    <citation type="submission" date="2023-03" db="EMBL/GenBank/DDBJ databases">
        <title>Complete genome sequences of several Auritidibacter ignavus strains isolated from ear infections.</title>
        <authorList>
            <person name="Baehr T."/>
            <person name="Baumhoegger A.M."/>
        </authorList>
    </citation>
    <scope>NUCLEOTIDE SEQUENCE [LARGE SCALE GENOMIC DNA]</scope>
    <source>
        <strain evidence="2 3">BABAE-6</strain>
    </source>
</reference>
<gene>
    <name evidence="2" type="ORF">QDX21_07210</name>
</gene>
<dbReference type="GO" id="GO:0003677">
    <property type="term" value="F:DNA binding"/>
    <property type="evidence" value="ECO:0007669"/>
    <property type="project" value="InterPro"/>
</dbReference>
<feature type="domain" description="Helix-turn-helix" evidence="1">
    <location>
        <begin position="6"/>
        <end position="50"/>
    </location>
</feature>
<keyword evidence="3" id="KW-1185">Reference proteome</keyword>
<evidence type="ECO:0000313" key="2">
    <source>
        <dbReference type="EMBL" id="WGH92124.1"/>
    </source>
</evidence>
<dbReference type="InterPro" id="IPR010093">
    <property type="entry name" value="SinI_DNA-bd"/>
</dbReference>
<dbReference type="RefSeq" id="WP_279674369.1">
    <property type="nucleotide sequence ID" value="NZ_CP122566.1"/>
</dbReference>
<name>A0AAJ6ALR0_9MICC</name>
<dbReference type="SUPFAM" id="SSF46955">
    <property type="entry name" value="Putative DNA-binding domain"/>
    <property type="match status" value="1"/>
</dbReference>
<evidence type="ECO:0000313" key="3">
    <source>
        <dbReference type="Proteomes" id="UP001224674"/>
    </source>
</evidence>
<dbReference type="Pfam" id="PF12728">
    <property type="entry name" value="HTH_17"/>
    <property type="match status" value="1"/>
</dbReference>
<accession>A0AAJ6ALR0</accession>
<dbReference type="NCBIfam" id="TIGR01764">
    <property type="entry name" value="excise"/>
    <property type="match status" value="1"/>
</dbReference>
<proteinExistence type="predicted"/>